<dbReference type="EMBL" id="CXWC01000011">
    <property type="protein sequence ID" value="CTQ74648.1"/>
    <property type="molecule type" value="Genomic_DNA"/>
</dbReference>
<feature type="signal peptide" evidence="2">
    <location>
        <begin position="1"/>
        <end position="22"/>
    </location>
</feature>
<dbReference type="InterPro" id="IPR022472">
    <property type="entry name" value="VPLPA-CTERM"/>
</dbReference>
<gene>
    <name evidence="3" type="ORF">LA5096_04128</name>
</gene>
<dbReference type="RefSeq" id="WP_208992540.1">
    <property type="nucleotide sequence ID" value="NZ_CANKXR010000018.1"/>
</dbReference>
<dbReference type="NCBIfam" id="TIGR03370">
    <property type="entry name" value="VPLPA-CTERM"/>
    <property type="match status" value="1"/>
</dbReference>
<evidence type="ECO:0000313" key="3">
    <source>
        <dbReference type="EMBL" id="CTQ74648.1"/>
    </source>
</evidence>
<keyword evidence="1" id="KW-0812">Transmembrane</keyword>
<keyword evidence="4" id="KW-1185">Reference proteome</keyword>
<reference evidence="4" key="1">
    <citation type="submission" date="2015-07" db="EMBL/GenBank/DDBJ databases">
        <authorList>
            <person name="Rodrigo-Torres Lidia"/>
            <person name="Arahal R.David."/>
        </authorList>
    </citation>
    <scope>NUCLEOTIDE SEQUENCE [LARGE SCALE GENOMIC DNA]</scope>
    <source>
        <strain evidence="4">CECT 5096</strain>
    </source>
</reference>
<keyword evidence="2" id="KW-0732">Signal</keyword>
<feature type="transmembrane region" description="Helical" evidence="1">
    <location>
        <begin position="211"/>
        <end position="230"/>
    </location>
</feature>
<evidence type="ECO:0000313" key="4">
    <source>
        <dbReference type="Proteomes" id="UP000049983"/>
    </source>
</evidence>
<accession>A0A0M6ZXH5</accession>
<dbReference type="GeneID" id="97671437"/>
<evidence type="ECO:0000256" key="1">
    <source>
        <dbReference type="SAM" id="Phobius"/>
    </source>
</evidence>
<keyword evidence="1" id="KW-0472">Membrane</keyword>
<proteinExistence type="predicted"/>
<dbReference type="Proteomes" id="UP000049983">
    <property type="component" value="Unassembled WGS sequence"/>
</dbReference>
<feature type="chain" id="PRO_5009787903" evidence="2">
    <location>
        <begin position="23"/>
        <end position="236"/>
    </location>
</feature>
<sequence>MKFKSVVSACALLAASASMAVAAPISLTKTNPSDTFDGGGRKSLRIINDAGPALNQRVTAGGFRLTDQTNGIDFIAWCVDIAHNLSLKGLYEVTSAPFTNTFAFTQTQKDNVKSLFETSYSSLNLNNNNESAGFQLALWEVIYEDSGTFDVKNGSFYSNTNTSARNIANGFLANLGGAVTQAYNVSYLESLGWEKSGKTKYSQNLVSVTPVPLPAAGLLLACGLAGLYASNRRKKT</sequence>
<protein>
    <submittedName>
        <fullName evidence="3">VPLPA-CTERM protein sorting domain protein</fullName>
    </submittedName>
</protein>
<dbReference type="AlphaFoldDB" id="A0A0M6ZXH5"/>
<name>A0A0M6ZXH5_9HYPH</name>
<keyword evidence="1" id="KW-1133">Transmembrane helix</keyword>
<evidence type="ECO:0000256" key="2">
    <source>
        <dbReference type="SAM" id="SignalP"/>
    </source>
</evidence>
<organism evidence="3 4">
    <name type="scientific">Roseibium album</name>
    <dbReference type="NCBI Taxonomy" id="311410"/>
    <lineage>
        <taxon>Bacteria</taxon>
        <taxon>Pseudomonadati</taxon>
        <taxon>Pseudomonadota</taxon>
        <taxon>Alphaproteobacteria</taxon>
        <taxon>Hyphomicrobiales</taxon>
        <taxon>Stappiaceae</taxon>
        <taxon>Roseibium</taxon>
    </lineage>
</organism>